<keyword evidence="5" id="KW-1185">Reference proteome</keyword>
<sequence>MLSKAVVLTSVAALAGQSLALNAHRHLHQADKRALKIVYETVWETVTVTEGDEPAQATSTTFVADNHPNPVYTTPTTISTIPTITSTSTVVLASTSQATYQAPPPPPPAPQSPTQQTTLFTAIKPSVPAPQPASSEAPVSVPAPPPQPATSQQAPAPAPPAEQTAKAIPAPSAPAPPPAPKPTYKPASPPPSSGGSSGGSPFGSKRGLAYNDPGLANSFGDSCTHCSWAYNWGSSAGSLNSKYSYVPMLWSPAPDHSNGWDSMVSQALGNGCKAIVSFNEPDNAGQANMSPAAAAAAHAQYMNKYAGKVLVGAPSITNSGNPGEGVSWLKSFMSACASQPNGCQVDFCPVHWYSPAQYSDTLFDHLEQAHIACNGRPIWLTEFAPFGSDEEISNFLKTVIPKLEALNYLHAYSYFMVSQGSLMSSSNSLSTFGQVYASV</sequence>
<dbReference type="SUPFAM" id="SSF51445">
    <property type="entry name" value="(Trans)glycosidases"/>
    <property type="match status" value="1"/>
</dbReference>
<evidence type="ECO:0000259" key="3">
    <source>
        <dbReference type="Pfam" id="PF11790"/>
    </source>
</evidence>
<feature type="signal peptide" evidence="2">
    <location>
        <begin position="1"/>
        <end position="20"/>
    </location>
</feature>
<dbReference type="EMBL" id="JAVFKD010000002">
    <property type="protein sequence ID" value="KAK5997009.1"/>
    <property type="molecule type" value="Genomic_DNA"/>
</dbReference>
<dbReference type="PRINTS" id="PR01217">
    <property type="entry name" value="PRICHEXTENSN"/>
</dbReference>
<feature type="domain" description="Asl1-like glycosyl hydrolase catalytic" evidence="3">
    <location>
        <begin position="207"/>
        <end position="436"/>
    </location>
</feature>
<accession>A0ABR0SYD5</accession>
<dbReference type="PANTHER" id="PTHR34154">
    <property type="entry name" value="ALKALI-SENSITIVE LINKAGE PROTEIN 1"/>
    <property type="match status" value="1"/>
</dbReference>
<evidence type="ECO:0000256" key="2">
    <source>
        <dbReference type="SAM" id="SignalP"/>
    </source>
</evidence>
<feature type="region of interest" description="Disordered" evidence="1">
    <location>
        <begin position="125"/>
        <end position="205"/>
    </location>
</feature>
<gene>
    <name evidence="4" type="ORF">PT974_02358</name>
</gene>
<dbReference type="Proteomes" id="UP001338125">
    <property type="component" value="Unassembled WGS sequence"/>
</dbReference>
<reference evidence="4 5" key="1">
    <citation type="submission" date="2024-01" db="EMBL/GenBank/DDBJ databases">
        <title>Complete genome of Cladobotryum mycophilum ATHUM6906.</title>
        <authorList>
            <person name="Christinaki A.C."/>
            <person name="Myridakis A.I."/>
            <person name="Kouvelis V.N."/>
        </authorList>
    </citation>
    <scope>NUCLEOTIDE SEQUENCE [LARGE SCALE GENOMIC DNA]</scope>
    <source>
        <strain evidence="4 5">ATHUM6906</strain>
    </source>
</reference>
<comment type="caution">
    <text evidence="4">The sequence shown here is derived from an EMBL/GenBank/DDBJ whole genome shotgun (WGS) entry which is preliminary data.</text>
</comment>
<dbReference type="Gene3D" id="3.20.20.80">
    <property type="entry name" value="Glycosidases"/>
    <property type="match status" value="1"/>
</dbReference>
<dbReference type="Pfam" id="PF11790">
    <property type="entry name" value="Glyco_hydro_cc"/>
    <property type="match status" value="1"/>
</dbReference>
<dbReference type="InterPro" id="IPR053183">
    <property type="entry name" value="ASL1"/>
</dbReference>
<evidence type="ECO:0000313" key="4">
    <source>
        <dbReference type="EMBL" id="KAK5997009.1"/>
    </source>
</evidence>
<keyword evidence="2" id="KW-0732">Signal</keyword>
<evidence type="ECO:0000256" key="1">
    <source>
        <dbReference type="SAM" id="MobiDB-lite"/>
    </source>
</evidence>
<proteinExistence type="predicted"/>
<dbReference type="InterPro" id="IPR017853">
    <property type="entry name" value="GH"/>
</dbReference>
<protein>
    <submittedName>
        <fullName evidence="4">Alkali-sensitive linkage protein 1</fullName>
    </submittedName>
</protein>
<feature type="compositionally biased region" description="Pro residues" evidence="1">
    <location>
        <begin position="171"/>
        <end position="192"/>
    </location>
</feature>
<dbReference type="PANTHER" id="PTHR34154:SF10">
    <property type="entry name" value="ASL1-LIKE GLYCOSYL HYDROLASE CATALYTIC DOMAIN-CONTAINING PROTEIN"/>
    <property type="match status" value="1"/>
</dbReference>
<organism evidence="4 5">
    <name type="scientific">Cladobotryum mycophilum</name>
    <dbReference type="NCBI Taxonomy" id="491253"/>
    <lineage>
        <taxon>Eukaryota</taxon>
        <taxon>Fungi</taxon>
        <taxon>Dikarya</taxon>
        <taxon>Ascomycota</taxon>
        <taxon>Pezizomycotina</taxon>
        <taxon>Sordariomycetes</taxon>
        <taxon>Hypocreomycetidae</taxon>
        <taxon>Hypocreales</taxon>
        <taxon>Hypocreaceae</taxon>
        <taxon>Cladobotryum</taxon>
    </lineage>
</organism>
<feature type="compositionally biased region" description="Low complexity" evidence="1">
    <location>
        <begin position="149"/>
        <end position="170"/>
    </location>
</feature>
<feature type="chain" id="PRO_5047326889" evidence="2">
    <location>
        <begin position="21"/>
        <end position="439"/>
    </location>
</feature>
<name>A0ABR0SYD5_9HYPO</name>
<evidence type="ECO:0000313" key="5">
    <source>
        <dbReference type="Proteomes" id="UP001338125"/>
    </source>
</evidence>
<dbReference type="InterPro" id="IPR024655">
    <property type="entry name" value="Asl1_glyco_hydro_catalytic"/>
</dbReference>